<dbReference type="AlphaFoldDB" id="A0AAD1G0P4"/>
<feature type="transmembrane region" description="Helical" evidence="1">
    <location>
        <begin position="169"/>
        <end position="189"/>
    </location>
</feature>
<name>A0AAD1G0P4_SPHMI</name>
<feature type="transmembrane region" description="Helical" evidence="1">
    <location>
        <begin position="116"/>
        <end position="140"/>
    </location>
</feature>
<evidence type="ECO:0000313" key="3">
    <source>
        <dbReference type="Proteomes" id="UP000275727"/>
    </source>
</evidence>
<keyword evidence="1" id="KW-0472">Membrane</keyword>
<keyword evidence="1" id="KW-1133">Transmembrane helix</keyword>
<dbReference type="PANTHER" id="PTHR34219">
    <property type="entry name" value="IRON-REGULATED INNER MEMBRANE PROTEIN-RELATED"/>
    <property type="match status" value="1"/>
</dbReference>
<dbReference type="InterPro" id="IPR005625">
    <property type="entry name" value="PepSY-ass_TM"/>
</dbReference>
<protein>
    <recommendedName>
        <fullName evidence="4">Iron-regulated membrane protein</fullName>
    </recommendedName>
</protein>
<evidence type="ECO:0000313" key="2">
    <source>
        <dbReference type="EMBL" id="BBE34077.1"/>
    </source>
</evidence>
<gene>
    <name evidence="2" type="ORF">SmB9_17350</name>
</gene>
<accession>A0AAD1G0P4</accession>
<dbReference type="Proteomes" id="UP000275727">
    <property type="component" value="Chromosome"/>
</dbReference>
<organism evidence="2 3">
    <name type="scientific">Sphingosinicella microcystinivorans</name>
    <dbReference type="NCBI Taxonomy" id="335406"/>
    <lineage>
        <taxon>Bacteria</taxon>
        <taxon>Pseudomonadati</taxon>
        <taxon>Pseudomonadota</taxon>
        <taxon>Alphaproteobacteria</taxon>
        <taxon>Sphingomonadales</taxon>
        <taxon>Sphingosinicellaceae</taxon>
        <taxon>Sphingosinicella</taxon>
    </lineage>
</organism>
<dbReference type="KEGG" id="smic:SmB9_17350"/>
<sequence>MLFLQALTGTLILFRAELMRVSVSEPSVRPTATFGVPISTMLAAASQSEPGYHAVRLFLPATLRDVAIVQMSGAEGAVRYVALDPANARVLAAGSIWRFPAEAALQIHYRLIDGRFGMAVVMLNAVVLMIMSTTGMLYWWPGRQRLAKGLAIRSASPPRVRLRQWHRSIGVILTPVMLFSATTGLLLILPDLAAPAPPVAAAFPPPTAWAIDRAFNSAIAEFPDACPRDVRLVAEDRMDVNFRAPRYNSQAVDVVSVRLSDGSVLQRMPAERNPAPWLTWLPLHSGTAVGEQGRIVLLIEGLALMILTTTGPLMWWQARRPKRRSV</sequence>
<evidence type="ECO:0000256" key="1">
    <source>
        <dbReference type="SAM" id="Phobius"/>
    </source>
</evidence>
<dbReference type="EMBL" id="AP018711">
    <property type="protein sequence ID" value="BBE34077.1"/>
    <property type="molecule type" value="Genomic_DNA"/>
</dbReference>
<reference evidence="2 3" key="1">
    <citation type="submission" date="2018-06" db="EMBL/GenBank/DDBJ databases">
        <title>Complete Genome Sequence of the Microcystin-Degrading Bacterium Sphingosinicella microcystinivorans Strain B-9.</title>
        <authorList>
            <person name="Jin H."/>
            <person name="Nishizawa T."/>
            <person name="Guo Y."/>
            <person name="Nishizawa A."/>
            <person name="Park H."/>
            <person name="Kato H."/>
            <person name="Tsuji K."/>
            <person name="Harada K."/>
        </authorList>
    </citation>
    <scope>NUCLEOTIDE SEQUENCE [LARGE SCALE GENOMIC DNA]</scope>
    <source>
        <strain evidence="2 3">B9</strain>
    </source>
</reference>
<proteinExistence type="predicted"/>
<feature type="transmembrane region" description="Helical" evidence="1">
    <location>
        <begin position="295"/>
        <end position="316"/>
    </location>
</feature>
<dbReference type="PANTHER" id="PTHR34219:SF1">
    <property type="entry name" value="PEPSY DOMAIN-CONTAINING PROTEIN"/>
    <property type="match status" value="1"/>
</dbReference>
<evidence type="ECO:0008006" key="4">
    <source>
        <dbReference type="Google" id="ProtNLM"/>
    </source>
</evidence>
<keyword evidence="1" id="KW-0812">Transmembrane</keyword>
<dbReference type="Pfam" id="PF03929">
    <property type="entry name" value="PepSY_TM"/>
    <property type="match status" value="1"/>
</dbReference>